<dbReference type="EMBL" id="JAUSZV010000002">
    <property type="protein sequence ID" value="MDQ0904383.1"/>
    <property type="molecule type" value="Genomic_DNA"/>
</dbReference>
<dbReference type="AlphaFoldDB" id="A0AAW8F4J1"/>
<dbReference type="InterPro" id="IPR011047">
    <property type="entry name" value="Quinoprotein_ADH-like_sf"/>
</dbReference>
<evidence type="ECO:0000256" key="2">
    <source>
        <dbReference type="ARBA" id="ARBA00022737"/>
    </source>
</evidence>
<dbReference type="RefSeq" id="WP_306971973.1">
    <property type="nucleotide sequence ID" value="NZ_JAUSZV010000002.1"/>
</dbReference>
<dbReference type="PANTHER" id="PTHR19848">
    <property type="entry name" value="WD40 REPEAT PROTEIN"/>
    <property type="match status" value="1"/>
</dbReference>
<dbReference type="SUPFAM" id="SSF50998">
    <property type="entry name" value="Quinoprotein alcohol dehydrogenase-like"/>
    <property type="match status" value="1"/>
</dbReference>
<keyword evidence="2" id="KW-0677">Repeat</keyword>
<keyword evidence="1" id="KW-0853">WD repeat</keyword>
<sequence>MKADSCWSDVIACGGQLKVRETVRICTGFGHSVGPLLELGQDGQALVFVSVPDGSEFQCWDVRAGKLAWRDGEGVSGCNDTALMRLPGGGLSLAVATEDGVEWWDALTGRYRQELAREEGTIWALSAGQLGGGPVLLGAGNDGTVYRWDGISGAVFEKPRFEVGPGSSAMAVGLVPLPSGEGVIVAGDDAGRLWRWDPVTGTPLGEPTAGNASKVRIIKALPPLATGRSLFVSSDQEGTLQRWDTETGAPVGPPMETDTYVYALATASVDGTDLLFAAGADETVRAWDAETGEPLGLSANGVAVSGLTQRDGATLLATSTARGEILVYECSMSIE</sequence>
<name>A0AAW8F4J1_9ACTN</name>
<reference evidence="3" key="1">
    <citation type="submission" date="2023-07" db="EMBL/GenBank/DDBJ databases">
        <title>Comparative genomics of wheat-associated soil bacteria to identify genetic determinants of phenazine resistance.</title>
        <authorList>
            <person name="Mouncey N."/>
        </authorList>
    </citation>
    <scope>NUCLEOTIDE SEQUENCE</scope>
    <source>
        <strain evidence="3">V4I22</strain>
    </source>
</reference>
<dbReference type="InterPro" id="IPR015943">
    <property type="entry name" value="WD40/YVTN_repeat-like_dom_sf"/>
</dbReference>
<gene>
    <name evidence="3" type="ORF">QFZ22_000368</name>
</gene>
<accession>A0AAW8F4J1</accession>
<protein>
    <submittedName>
        <fullName evidence="3">WD40 repeat protein</fullName>
    </submittedName>
</protein>
<dbReference type="PANTHER" id="PTHR19848:SF0">
    <property type="entry name" value="NOTCHLESS PROTEIN HOMOLOG 1"/>
    <property type="match status" value="1"/>
</dbReference>
<dbReference type="Gene3D" id="2.130.10.10">
    <property type="entry name" value="YVTN repeat-like/Quinoprotein amine dehydrogenase"/>
    <property type="match status" value="2"/>
</dbReference>
<dbReference type="GO" id="GO:0000027">
    <property type="term" value="P:ribosomal large subunit assembly"/>
    <property type="evidence" value="ECO:0007669"/>
    <property type="project" value="TreeGrafter"/>
</dbReference>
<organism evidence="3 4">
    <name type="scientific">Streptomyces canus</name>
    <dbReference type="NCBI Taxonomy" id="58343"/>
    <lineage>
        <taxon>Bacteria</taxon>
        <taxon>Bacillati</taxon>
        <taxon>Actinomycetota</taxon>
        <taxon>Actinomycetes</taxon>
        <taxon>Kitasatosporales</taxon>
        <taxon>Streptomycetaceae</taxon>
        <taxon>Streptomyces</taxon>
        <taxon>Streptomyces aurantiacus group</taxon>
    </lineage>
</organism>
<dbReference type="Proteomes" id="UP001234216">
    <property type="component" value="Unassembled WGS sequence"/>
</dbReference>
<proteinExistence type="predicted"/>
<comment type="caution">
    <text evidence="3">The sequence shown here is derived from an EMBL/GenBank/DDBJ whole genome shotgun (WGS) entry which is preliminary data.</text>
</comment>
<evidence type="ECO:0000313" key="3">
    <source>
        <dbReference type="EMBL" id="MDQ0904383.1"/>
    </source>
</evidence>
<evidence type="ECO:0000313" key="4">
    <source>
        <dbReference type="Proteomes" id="UP001234216"/>
    </source>
</evidence>
<evidence type="ECO:0000256" key="1">
    <source>
        <dbReference type="ARBA" id="ARBA00022574"/>
    </source>
</evidence>